<proteinExistence type="predicted"/>
<dbReference type="GeneID" id="73335622"/>
<organism evidence="2 3">
    <name type="scientific">Colletotrichum lupini</name>
    <dbReference type="NCBI Taxonomy" id="145971"/>
    <lineage>
        <taxon>Eukaryota</taxon>
        <taxon>Fungi</taxon>
        <taxon>Dikarya</taxon>
        <taxon>Ascomycota</taxon>
        <taxon>Pezizomycotina</taxon>
        <taxon>Sordariomycetes</taxon>
        <taxon>Hypocreomycetidae</taxon>
        <taxon>Glomerellales</taxon>
        <taxon>Glomerellaceae</taxon>
        <taxon>Colletotrichum</taxon>
        <taxon>Colletotrichum acutatum species complex</taxon>
    </lineage>
</organism>
<name>A0A9Q8SDC0_9PEZI</name>
<dbReference type="Proteomes" id="UP000830671">
    <property type="component" value="Chromosome 1"/>
</dbReference>
<accession>A0A9Q8SDC0</accession>
<evidence type="ECO:0000313" key="3">
    <source>
        <dbReference type="Proteomes" id="UP000830671"/>
    </source>
</evidence>
<dbReference type="EMBL" id="CP019471">
    <property type="protein sequence ID" value="UQC74920.1"/>
    <property type="molecule type" value="Genomic_DNA"/>
</dbReference>
<gene>
    <name evidence="2" type="ORF">CLUP02_01573</name>
</gene>
<sequence length="83" mass="8852">MSPGFHVLCKKTTGEVGKLSPPPHPAPLSFYPGNTGTDGDELLQVSSLPELPTSKHHPNPQLSIVSKTQNAEAPAAKRTVEHF</sequence>
<protein>
    <submittedName>
        <fullName evidence="2">Uncharacterized protein</fullName>
    </submittedName>
</protein>
<feature type="compositionally biased region" description="Polar residues" evidence="1">
    <location>
        <begin position="60"/>
        <end position="71"/>
    </location>
</feature>
<dbReference type="RefSeq" id="XP_049136569.1">
    <property type="nucleotide sequence ID" value="XM_049280612.1"/>
</dbReference>
<evidence type="ECO:0000256" key="1">
    <source>
        <dbReference type="SAM" id="MobiDB-lite"/>
    </source>
</evidence>
<keyword evidence="3" id="KW-1185">Reference proteome</keyword>
<dbReference type="AlphaFoldDB" id="A0A9Q8SDC0"/>
<reference evidence="2" key="1">
    <citation type="journal article" date="2021" name="Mol. Plant Microbe Interact.">
        <title>Complete Genome Sequence of the Plant-Pathogenic Fungus Colletotrichum lupini.</title>
        <authorList>
            <person name="Baroncelli R."/>
            <person name="Pensec F."/>
            <person name="Da Lio D."/>
            <person name="Boufleur T."/>
            <person name="Vicente I."/>
            <person name="Sarrocco S."/>
            <person name="Picot A."/>
            <person name="Baraldi E."/>
            <person name="Sukno S."/>
            <person name="Thon M."/>
            <person name="Le Floch G."/>
        </authorList>
    </citation>
    <scope>NUCLEOTIDE SEQUENCE</scope>
    <source>
        <strain evidence="2">IMI 504893</strain>
    </source>
</reference>
<feature type="region of interest" description="Disordered" evidence="1">
    <location>
        <begin position="13"/>
        <end position="83"/>
    </location>
</feature>
<evidence type="ECO:0000313" key="2">
    <source>
        <dbReference type="EMBL" id="UQC74920.1"/>
    </source>
</evidence>
<dbReference type="KEGG" id="clup:CLUP02_01573"/>